<dbReference type="SUPFAM" id="SSF48317">
    <property type="entry name" value="Acid phosphatase/Vanadium-dependent haloperoxidase"/>
    <property type="match status" value="1"/>
</dbReference>
<feature type="transmembrane region" description="Helical" evidence="1">
    <location>
        <begin position="12"/>
        <end position="34"/>
    </location>
</feature>
<reference evidence="4" key="1">
    <citation type="submission" date="2016-10" db="EMBL/GenBank/DDBJ databases">
        <authorList>
            <person name="Varghese N."/>
            <person name="Submissions S."/>
        </authorList>
    </citation>
    <scope>NUCLEOTIDE SEQUENCE [LARGE SCALE GENOMIC DNA]</scope>
    <source>
        <strain evidence="4">CGMCC 1.3704</strain>
    </source>
</reference>
<dbReference type="Proteomes" id="UP000183557">
    <property type="component" value="Unassembled WGS sequence"/>
</dbReference>
<evidence type="ECO:0000313" key="3">
    <source>
        <dbReference type="EMBL" id="SFJ76241.1"/>
    </source>
</evidence>
<dbReference type="Pfam" id="PF01569">
    <property type="entry name" value="PAP2"/>
    <property type="match status" value="1"/>
</dbReference>
<feature type="transmembrane region" description="Helical" evidence="1">
    <location>
        <begin position="171"/>
        <end position="193"/>
    </location>
</feature>
<evidence type="ECO:0000256" key="1">
    <source>
        <dbReference type="SAM" id="Phobius"/>
    </source>
</evidence>
<dbReference type="PANTHER" id="PTHR14969">
    <property type="entry name" value="SPHINGOSINE-1-PHOSPHATE PHOSPHOHYDROLASE"/>
    <property type="match status" value="1"/>
</dbReference>
<feature type="transmembrane region" description="Helical" evidence="1">
    <location>
        <begin position="139"/>
        <end position="159"/>
    </location>
</feature>
<dbReference type="Gene3D" id="1.20.144.10">
    <property type="entry name" value="Phosphatidic acid phosphatase type 2/haloperoxidase"/>
    <property type="match status" value="1"/>
</dbReference>
<evidence type="ECO:0000313" key="4">
    <source>
        <dbReference type="Proteomes" id="UP000183557"/>
    </source>
</evidence>
<accession>A0A1I3U389</accession>
<dbReference type="AlphaFoldDB" id="A0A1I3U389"/>
<sequence length="227" mass="25363">MLFSKTKMSDFSITSVLLLLIGFITLGFSIYFFIELSRSVLQTQKLAIDQRAFEIVRKTSFSGVGPLAKGVSQAGSVIVMVIVSLLLAGYLLFFSPLSRWVGIHFILAMGGISSLTKGMKSLSDRGRPEFMGDFHGATSSFPSGHASGALVFYGFLIYLIMRSKLEPKWKWLINIALILLIILIGFSRLYIGVHFFTDIIAGYLFGLAWLMICLTALEIILWSRRRR</sequence>
<dbReference type="InterPro" id="IPR000326">
    <property type="entry name" value="PAP2/HPO"/>
</dbReference>
<feature type="domain" description="Phosphatidic acid phosphatase type 2/haloperoxidase" evidence="2">
    <location>
        <begin position="101"/>
        <end position="214"/>
    </location>
</feature>
<protein>
    <submittedName>
        <fullName evidence="3">Undecaprenyl-diphosphatase</fullName>
    </submittedName>
</protein>
<proteinExistence type="predicted"/>
<keyword evidence="4" id="KW-1185">Reference proteome</keyword>
<keyword evidence="1" id="KW-0472">Membrane</keyword>
<dbReference type="OrthoDB" id="9789113at2"/>
<dbReference type="SMART" id="SM00014">
    <property type="entry name" value="acidPPc"/>
    <property type="match status" value="1"/>
</dbReference>
<dbReference type="CDD" id="cd03392">
    <property type="entry name" value="PAP2_like_2"/>
    <property type="match status" value="1"/>
</dbReference>
<feature type="transmembrane region" description="Helical" evidence="1">
    <location>
        <begin position="74"/>
        <end position="93"/>
    </location>
</feature>
<dbReference type="EMBL" id="FOSB01000004">
    <property type="protein sequence ID" value="SFJ76241.1"/>
    <property type="molecule type" value="Genomic_DNA"/>
</dbReference>
<keyword evidence="1" id="KW-0812">Transmembrane</keyword>
<feature type="transmembrane region" description="Helical" evidence="1">
    <location>
        <begin position="199"/>
        <end position="222"/>
    </location>
</feature>
<dbReference type="RefSeq" id="WP_075036078.1">
    <property type="nucleotide sequence ID" value="NZ_FOSB01000004.1"/>
</dbReference>
<evidence type="ECO:0000259" key="2">
    <source>
        <dbReference type="SMART" id="SM00014"/>
    </source>
</evidence>
<organism evidence="3 4">
    <name type="scientific">Halobacillus dabanensis</name>
    <dbReference type="NCBI Taxonomy" id="240302"/>
    <lineage>
        <taxon>Bacteria</taxon>
        <taxon>Bacillati</taxon>
        <taxon>Bacillota</taxon>
        <taxon>Bacilli</taxon>
        <taxon>Bacillales</taxon>
        <taxon>Bacillaceae</taxon>
        <taxon>Halobacillus</taxon>
    </lineage>
</organism>
<gene>
    <name evidence="3" type="ORF">SAMN04487936_10485</name>
</gene>
<feature type="transmembrane region" description="Helical" evidence="1">
    <location>
        <begin position="100"/>
        <end position="119"/>
    </location>
</feature>
<dbReference type="InterPro" id="IPR036938">
    <property type="entry name" value="PAP2/HPO_sf"/>
</dbReference>
<name>A0A1I3U389_HALDA</name>
<keyword evidence="1" id="KW-1133">Transmembrane helix</keyword>
<dbReference type="PANTHER" id="PTHR14969:SF13">
    <property type="entry name" value="AT30094P"/>
    <property type="match status" value="1"/>
</dbReference>